<comment type="caution">
    <text evidence="2">The sequence shown here is derived from an EMBL/GenBank/DDBJ whole genome shotgun (WGS) entry which is preliminary data.</text>
</comment>
<sequence length="71" mass="7874">LSSNSRVLTTGSNRITSFQTQFVSTDAQIIDDPSIGHQYICCYEQNGLVLIAKSLTALARKKEKLKQNQNS</sequence>
<dbReference type="EMBL" id="CAJOBI010173072">
    <property type="protein sequence ID" value="CAF4897066.1"/>
    <property type="molecule type" value="Genomic_DNA"/>
</dbReference>
<protein>
    <submittedName>
        <fullName evidence="2">Uncharacterized protein</fullName>
    </submittedName>
</protein>
<gene>
    <name evidence="1" type="ORF">SMN809_LOCUS46727</name>
    <name evidence="2" type="ORF">SMN809_LOCUS51554</name>
</gene>
<organism evidence="2 3">
    <name type="scientific">Rotaria magnacalcarata</name>
    <dbReference type="NCBI Taxonomy" id="392030"/>
    <lineage>
        <taxon>Eukaryota</taxon>
        <taxon>Metazoa</taxon>
        <taxon>Spiralia</taxon>
        <taxon>Gnathifera</taxon>
        <taxon>Rotifera</taxon>
        <taxon>Eurotatoria</taxon>
        <taxon>Bdelloidea</taxon>
        <taxon>Philodinida</taxon>
        <taxon>Philodinidae</taxon>
        <taxon>Rotaria</taxon>
    </lineage>
</organism>
<name>A0A8S3CB68_9BILA</name>
<evidence type="ECO:0000313" key="2">
    <source>
        <dbReference type="EMBL" id="CAF4897066.1"/>
    </source>
</evidence>
<evidence type="ECO:0000313" key="1">
    <source>
        <dbReference type="EMBL" id="CAF4790294.1"/>
    </source>
</evidence>
<proteinExistence type="predicted"/>
<dbReference type="AlphaFoldDB" id="A0A8S3CB68"/>
<dbReference type="Proteomes" id="UP000676336">
    <property type="component" value="Unassembled WGS sequence"/>
</dbReference>
<evidence type="ECO:0000313" key="3">
    <source>
        <dbReference type="Proteomes" id="UP000676336"/>
    </source>
</evidence>
<dbReference type="EMBL" id="CAJOBI010146089">
    <property type="protein sequence ID" value="CAF4790294.1"/>
    <property type="molecule type" value="Genomic_DNA"/>
</dbReference>
<accession>A0A8S3CB68</accession>
<reference evidence="2" key="1">
    <citation type="submission" date="2021-02" db="EMBL/GenBank/DDBJ databases">
        <authorList>
            <person name="Nowell W R."/>
        </authorList>
    </citation>
    <scope>NUCLEOTIDE SEQUENCE</scope>
</reference>
<feature type="non-terminal residue" evidence="2">
    <location>
        <position position="1"/>
    </location>
</feature>